<dbReference type="RefSeq" id="WP_045951030.1">
    <property type="nucleotide sequence ID" value="NZ_JZWV01001019.1"/>
</dbReference>
<dbReference type="InterPro" id="IPR045961">
    <property type="entry name" value="DUF6381"/>
</dbReference>
<dbReference type="EMBL" id="JZWV01001019">
    <property type="protein sequence ID" value="KJY25839.1"/>
    <property type="molecule type" value="Genomic_DNA"/>
</dbReference>
<evidence type="ECO:0008006" key="4">
    <source>
        <dbReference type="Google" id="ProtNLM"/>
    </source>
</evidence>
<dbReference type="OrthoDB" id="4315724at2"/>
<feature type="compositionally biased region" description="Basic and acidic residues" evidence="1">
    <location>
        <begin position="30"/>
        <end position="50"/>
    </location>
</feature>
<accession>A0A0F4IW27</accession>
<evidence type="ECO:0000313" key="3">
    <source>
        <dbReference type="Proteomes" id="UP000033551"/>
    </source>
</evidence>
<dbReference type="AlphaFoldDB" id="A0A0F4IW27"/>
<comment type="caution">
    <text evidence="2">The sequence shown here is derived from an EMBL/GenBank/DDBJ whole genome shotgun (WGS) entry which is preliminary data.</text>
</comment>
<keyword evidence="3" id="KW-1185">Reference proteome</keyword>
<evidence type="ECO:0000313" key="2">
    <source>
        <dbReference type="EMBL" id="KJY25839.1"/>
    </source>
</evidence>
<organism evidence="2 3">
    <name type="scientific">Streptomyces katrae</name>
    <dbReference type="NCBI Taxonomy" id="68223"/>
    <lineage>
        <taxon>Bacteria</taxon>
        <taxon>Bacillati</taxon>
        <taxon>Actinomycetota</taxon>
        <taxon>Actinomycetes</taxon>
        <taxon>Kitasatosporales</taxon>
        <taxon>Streptomycetaceae</taxon>
        <taxon>Streptomyces</taxon>
    </lineage>
</organism>
<dbReference type="Proteomes" id="UP000033551">
    <property type="component" value="Unassembled WGS sequence"/>
</dbReference>
<proteinExistence type="predicted"/>
<reference evidence="2 3" key="1">
    <citation type="submission" date="2015-02" db="EMBL/GenBank/DDBJ databases">
        <authorList>
            <person name="Ju K.-S."/>
            <person name="Doroghazi J.R."/>
            <person name="Metcalf W."/>
        </authorList>
    </citation>
    <scope>NUCLEOTIDE SEQUENCE [LARGE SCALE GENOMIC DNA]</scope>
    <source>
        <strain evidence="2 3">NRRL ISP-5550</strain>
    </source>
</reference>
<protein>
    <recommendedName>
        <fullName evidence="4">Small hydrophilic protein</fullName>
    </recommendedName>
</protein>
<dbReference type="Pfam" id="PF19908">
    <property type="entry name" value="DUF6381"/>
    <property type="match status" value="1"/>
</dbReference>
<gene>
    <name evidence="2" type="ORF">VR44_31480</name>
</gene>
<dbReference type="PATRIC" id="fig|68223.7.peg.2790"/>
<name>A0A0F4IW27_9ACTN</name>
<sequence>MSNDSGPSERAREMRDKAQELEQAAQRATDPAERQRLRDKALHIRKKSEEQNGPGSGTMDPM</sequence>
<feature type="compositionally biased region" description="Basic and acidic residues" evidence="1">
    <location>
        <begin position="7"/>
        <end position="20"/>
    </location>
</feature>
<feature type="region of interest" description="Disordered" evidence="1">
    <location>
        <begin position="1"/>
        <end position="62"/>
    </location>
</feature>
<evidence type="ECO:0000256" key="1">
    <source>
        <dbReference type="SAM" id="MobiDB-lite"/>
    </source>
</evidence>